<name>L8GGX8_ACACF</name>
<sequence length="181" mass="20897">MKNVSKIVIVPGNHVADVKKSIWYYWCQQHLLKGLNVRRLGIPVILEDMPDPDAAHRDVWLPFIKQELRCDENTILIGHSSGAEAAMSPEEKESGYYTGEWQWERIKANADWIVQFGSTDDPYLPQKEMDYVHEKLGTEYHMYSDKGHFLLGEFPELVDVVLQKTDMLHHGPQDQTHGLPK</sequence>
<dbReference type="PANTHER" id="PTHR15394">
    <property type="entry name" value="SERINE HYDROLASE RBBP9"/>
    <property type="match status" value="1"/>
</dbReference>
<dbReference type="InterPro" id="IPR010662">
    <property type="entry name" value="RBBP9/YdeN"/>
</dbReference>
<dbReference type="OMA" id="PXYAETH"/>
<reference evidence="1 2" key="1">
    <citation type="journal article" date="2013" name="Genome Biol.">
        <title>Genome of Acanthamoeba castellanii highlights extensive lateral gene transfer and early evolution of tyrosine kinase signaling.</title>
        <authorList>
            <person name="Clarke M."/>
            <person name="Lohan A.J."/>
            <person name="Liu B."/>
            <person name="Lagkouvardos I."/>
            <person name="Roy S."/>
            <person name="Zafar N."/>
            <person name="Bertelli C."/>
            <person name="Schilde C."/>
            <person name="Kianianmomeni A."/>
            <person name="Burglin T.R."/>
            <person name="Frech C."/>
            <person name="Turcotte B."/>
            <person name="Kopec K.O."/>
            <person name="Synnott J.M."/>
            <person name="Choo C."/>
            <person name="Paponov I."/>
            <person name="Finkler A."/>
            <person name="Soon Heng Tan C."/>
            <person name="Hutchins A.P."/>
            <person name="Weinmeier T."/>
            <person name="Rattei T."/>
            <person name="Chu J.S."/>
            <person name="Gimenez G."/>
            <person name="Irimia M."/>
            <person name="Rigden D.J."/>
            <person name="Fitzpatrick D.A."/>
            <person name="Lorenzo-Morales J."/>
            <person name="Bateman A."/>
            <person name="Chiu C.H."/>
            <person name="Tang P."/>
            <person name="Hegemann P."/>
            <person name="Fromm H."/>
            <person name="Raoult D."/>
            <person name="Greub G."/>
            <person name="Miranda-Saavedra D."/>
            <person name="Chen N."/>
            <person name="Nash P."/>
            <person name="Ginger M.L."/>
            <person name="Horn M."/>
            <person name="Schaap P."/>
            <person name="Caler L."/>
            <person name="Loftus B."/>
        </authorList>
    </citation>
    <scope>NUCLEOTIDE SEQUENCE [LARGE SCALE GENOMIC DNA]</scope>
    <source>
        <strain evidence="1 2">Neff</strain>
    </source>
</reference>
<keyword evidence="2" id="KW-1185">Reference proteome</keyword>
<dbReference type="EMBL" id="KB008119">
    <property type="protein sequence ID" value="ELR12350.1"/>
    <property type="molecule type" value="Genomic_DNA"/>
</dbReference>
<dbReference type="VEuPathDB" id="AmoebaDB:ACA1_374170"/>
<dbReference type="AlphaFoldDB" id="L8GGX8"/>
<dbReference type="PANTHER" id="PTHR15394:SF3">
    <property type="entry name" value="SERINE HYDROLASE RBBP9"/>
    <property type="match status" value="1"/>
</dbReference>
<organism evidence="1 2">
    <name type="scientific">Acanthamoeba castellanii (strain ATCC 30010 / Neff)</name>
    <dbReference type="NCBI Taxonomy" id="1257118"/>
    <lineage>
        <taxon>Eukaryota</taxon>
        <taxon>Amoebozoa</taxon>
        <taxon>Discosea</taxon>
        <taxon>Longamoebia</taxon>
        <taxon>Centramoebida</taxon>
        <taxon>Acanthamoebidae</taxon>
        <taxon>Acanthamoeba</taxon>
    </lineage>
</organism>
<dbReference type="Gene3D" id="3.40.50.1820">
    <property type="entry name" value="alpha/beta hydrolase"/>
    <property type="match status" value="2"/>
</dbReference>
<dbReference type="OrthoDB" id="2369073at2759"/>
<protein>
    <submittedName>
        <fullName evidence="1">Uncharacterized protein</fullName>
    </submittedName>
</protein>
<evidence type="ECO:0000313" key="1">
    <source>
        <dbReference type="EMBL" id="ELR12350.1"/>
    </source>
</evidence>
<dbReference type="Proteomes" id="UP000011083">
    <property type="component" value="Unassembled WGS sequence"/>
</dbReference>
<dbReference type="SUPFAM" id="SSF53474">
    <property type="entry name" value="alpha/beta-Hydrolases"/>
    <property type="match status" value="1"/>
</dbReference>
<dbReference type="RefSeq" id="XP_004334363.1">
    <property type="nucleotide sequence ID" value="XM_004334315.1"/>
</dbReference>
<dbReference type="InterPro" id="IPR029058">
    <property type="entry name" value="AB_hydrolase_fold"/>
</dbReference>
<dbReference type="KEGG" id="acan:ACA1_374170"/>
<accession>L8GGX8</accession>
<gene>
    <name evidence="1" type="ORF">ACA1_374170</name>
</gene>
<proteinExistence type="predicted"/>
<dbReference type="GeneID" id="14912909"/>
<evidence type="ECO:0000313" key="2">
    <source>
        <dbReference type="Proteomes" id="UP000011083"/>
    </source>
</evidence>